<dbReference type="STRING" id="331648.BST97_10050"/>
<reference evidence="1 2" key="1">
    <citation type="submission" date="2016-11" db="EMBL/GenBank/DDBJ databases">
        <title>Trade-off between light-utilization and light-protection in marine flavobacteria.</title>
        <authorList>
            <person name="Kumagai Y."/>
        </authorList>
    </citation>
    <scope>NUCLEOTIDE SEQUENCE [LARGE SCALE GENOMIC DNA]</scope>
    <source>
        <strain evidence="1 2">JCM 13191</strain>
    </source>
</reference>
<proteinExistence type="predicted"/>
<dbReference type="InterPro" id="IPR007351">
    <property type="entry name" value="YjbR"/>
</dbReference>
<dbReference type="EMBL" id="CP019344">
    <property type="protein sequence ID" value="ARN78303.1"/>
    <property type="molecule type" value="Genomic_DNA"/>
</dbReference>
<organism evidence="1 2">
    <name type="scientific">Nonlabens spongiae</name>
    <dbReference type="NCBI Taxonomy" id="331648"/>
    <lineage>
        <taxon>Bacteria</taxon>
        <taxon>Pseudomonadati</taxon>
        <taxon>Bacteroidota</taxon>
        <taxon>Flavobacteriia</taxon>
        <taxon>Flavobacteriales</taxon>
        <taxon>Flavobacteriaceae</taxon>
        <taxon>Nonlabens</taxon>
    </lineage>
</organism>
<dbReference type="SUPFAM" id="SSF142906">
    <property type="entry name" value="YjbR-like"/>
    <property type="match status" value="1"/>
</dbReference>
<evidence type="ECO:0000313" key="1">
    <source>
        <dbReference type="EMBL" id="ARN78303.1"/>
    </source>
</evidence>
<name>A0A1W6ML39_9FLAO</name>
<dbReference type="InterPro" id="IPR058532">
    <property type="entry name" value="YjbR/MT2646/Rv2570-like"/>
</dbReference>
<dbReference type="Pfam" id="PF04237">
    <property type="entry name" value="YjbR"/>
    <property type="match status" value="1"/>
</dbReference>
<accession>A0A1W6ML39</accession>
<gene>
    <name evidence="1" type="ORF">BST97_10050</name>
</gene>
<dbReference type="InterPro" id="IPR038056">
    <property type="entry name" value="YjbR-like_sf"/>
</dbReference>
<dbReference type="RefSeq" id="WP_085767105.1">
    <property type="nucleotide sequence ID" value="NZ_CP019344.1"/>
</dbReference>
<dbReference type="AlphaFoldDB" id="A0A1W6ML39"/>
<dbReference type="Gene3D" id="3.90.1150.30">
    <property type="match status" value="1"/>
</dbReference>
<dbReference type="PANTHER" id="PTHR35145:SF1">
    <property type="entry name" value="CYTOPLASMIC PROTEIN"/>
    <property type="match status" value="1"/>
</dbReference>
<protein>
    <submittedName>
        <fullName evidence="1">MmcQ-like protein</fullName>
    </submittedName>
</protein>
<sequence length="122" mass="14248">MFITDLQDYCESKKGVTSHFPFDNDTLVYKVMNKMFCLTSLEKWENGAPSVNLKCDPETAIELRAEYGETVTGGYHMHKKHWNTICINRDMQDDAVFKWIDHSYDLIVAKLPKKDRDLLKNL</sequence>
<dbReference type="PANTHER" id="PTHR35145">
    <property type="entry name" value="CYTOPLASMIC PROTEIN-RELATED"/>
    <property type="match status" value="1"/>
</dbReference>
<dbReference type="OrthoDB" id="9789813at2"/>
<dbReference type="Proteomes" id="UP000193431">
    <property type="component" value="Chromosome"/>
</dbReference>
<keyword evidence="2" id="KW-1185">Reference proteome</keyword>
<evidence type="ECO:0000313" key="2">
    <source>
        <dbReference type="Proteomes" id="UP000193431"/>
    </source>
</evidence>